<evidence type="ECO:0000256" key="4">
    <source>
        <dbReference type="ARBA" id="ARBA00022801"/>
    </source>
</evidence>
<reference evidence="9 10" key="1">
    <citation type="journal article" date="2021" name="DNA Res.">
        <title>Genome analysis of Candida subhashii reveals its hybrid nature and dual mitochondrial genome conformations.</title>
        <authorList>
            <person name="Mixao V."/>
            <person name="Hegedusova E."/>
            <person name="Saus E."/>
            <person name="Pryszcz L.P."/>
            <person name="Cillingova A."/>
            <person name="Nosek J."/>
            <person name="Gabaldon T."/>
        </authorList>
    </citation>
    <scope>NUCLEOTIDE SEQUENCE [LARGE SCALE GENOMIC DNA]</scope>
    <source>
        <strain evidence="9 10">CBS 10753</strain>
    </source>
</reference>
<feature type="compositionally biased region" description="Basic residues" evidence="7">
    <location>
        <begin position="76"/>
        <end position="86"/>
    </location>
</feature>
<evidence type="ECO:0000313" key="10">
    <source>
        <dbReference type="Proteomes" id="UP000694255"/>
    </source>
</evidence>
<keyword evidence="5" id="KW-0269">Exonuclease</keyword>
<name>A0A8J5USW0_9ASCO</name>
<organism evidence="9 10">
    <name type="scientific">[Candida] subhashii</name>
    <dbReference type="NCBI Taxonomy" id="561895"/>
    <lineage>
        <taxon>Eukaryota</taxon>
        <taxon>Fungi</taxon>
        <taxon>Dikarya</taxon>
        <taxon>Ascomycota</taxon>
        <taxon>Saccharomycotina</taxon>
        <taxon>Pichiomycetes</taxon>
        <taxon>Debaryomycetaceae</taxon>
        <taxon>Spathaspora</taxon>
    </lineage>
</organism>
<evidence type="ECO:0000259" key="8">
    <source>
        <dbReference type="SMART" id="SM00479"/>
    </source>
</evidence>
<dbReference type="OrthoDB" id="206335at2759"/>
<evidence type="ECO:0000256" key="5">
    <source>
        <dbReference type="ARBA" id="ARBA00022839"/>
    </source>
</evidence>
<dbReference type="GO" id="GO:0004527">
    <property type="term" value="F:exonuclease activity"/>
    <property type="evidence" value="ECO:0007669"/>
    <property type="project" value="UniProtKB-KW"/>
</dbReference>
<evidence type="ECO:0000256" key="1">
    <source>
        <dbReference type="ARBA" id="ARBA00004123"/>
    </source>
</evidence>
<dbReference type="RefSeq" id="XP_049265694.1">
    <property type="nucleotide sequence ID" value="XM_049404773.1"/>
</dbReference>
<comment type="subcellular location">
    <subcellularLocation>
        <location evidence="1">Nucleus</location>
    </subcellularLocation>
</comment>
<evidence type="ECO:0000313" key="9">
    <source>
        <dbReference type="EMBL" id="KAG7665462.1"/>
    </source>
</evidence>
<dbReference type="PANTHER" id="PTHR12801">
    <property type="entry name" value="RNA EXONUCLEASE REXO1 / RECO3 FAMILY MEMBER-RELATED"/>
    <property type="match status" value="1"/>
</dbReference>
<evidence type="ECO:0000256" key="2">
    <source>
        <dbReference type="ARBA" id="ARBA00006357"/>
    </source>
</evidence>
<dbReference type="InterPro" id="IPR034922">
    <property type="entry name" value="REX1-like_exo"/>
</dbReference>
<feature type="region of interest" description="Disordered" evidence="7">
    <location>
        <begin position="46"/>
        <end position="109"/>
    </location>
</feature>
<evidence type="ECO:0000256" key="3">
    <source>
        <dbReference type="ARBA" id="ARBA00022722"/>
    </source>
</evidence>
<keyword evidence="3" id="KW-0540">Nuclease</keyword>
<dbReference type="GO" id="GO:0005634">
    <property type="term" value="C:nucleus"/>
    <property type="evidence" value="ECO:0007669"/>
    <property type="project" value="UniProtKB-SubCell"/>
</dbReference>
<dbReference type="AlphaFoldDB" id="A0A8J5USW0"/>
<dbReference type="GeneID" id="73467951"/>
<feature type="compositionally biased region" description="Basic residues" evidence="7">
    <location>
        <begin position="97"/>
        <end position="109"/>
    </location>
</feature>
<dbReference type="FunFam" id="3.30.420.10:FF:000019">
    <property type="entry name" value="RNA exonuclease NEF-sp"/>
    <property type="match status" value="1"/>
</dbReference>
<comment type="caution">
    <text evidence="9">The sequence shown here is derived from an EMBL/GenBank/DDBJ whole genome shotgun (WGS) entry which is preliminary data.</text>
</comment>
<comment type="similarity">
    <text evidence="2">Belongs to the REXO1/REXO3 family.</text>
</comment>
<dbReference type="InterPro" id="IPR013520">
    <property type="entry name" value="Ribonucl_H"/>
</dbReference>
<dbReference type="CDD" id="cd06145">
    <property type="entry name" value="REX1_like"/>
    <property type="match status" value="1"/>
</dbReference>
<dbReference type="Pfam" id="PF00929">
    <property type="entry name" value="RNase_T"/>
    <property type="match status" value="1"/>
</dbReference>
<dbReference type="Proteomes" id="UP000694255">
    <property type="component" value="Unassembled WGS sequence"/>
</dbReference>
<gene>
    <name evidence="9" type="ORF">J8A68_001150</name>
</gene>
<feature type="compositionally biased region" description="Polar residues" evidence="7">
    <location>
        <begin position="87"/>
        <end position="96"/>
    </location>
</feature>
<keyword evidence="10" id="KW-1185">Reference proteome</keyword>
<feature type="compositionally biased region" description="Basic and acidic residues" evidence="7">
    <location>
        <begin position="46"/>
        <end position="56"/>
    </location>
</feature>
<feature type="domain" description="Exonuclease" evidence="8">
    <location>
        <begin position="301"/>
        <end position="463"/>
    </location>
</feature>
<accession>A0A8J5USW0</accession>
<evidence type="ECO:0000256" key="7">
    <source>
        <dbReference type="SAM" id="MobiDB-lite"/>
    </source>
</evidence>
<dbReference type="PANTHER" id="PTHR12801:SF115">
    <property type="entry name" value="FI18136P1-RELATED"/>
    <property type="match status" value="1"/>
</dbReference>
<protein>
    <recommendedName>
        <fullName evidence="8">Exonuclease domain-containing protein</fullName>
    </recommendedName>
</protein>
<keyword evidence="4" id="KW-0378">Hydrolase</keyword>
<dbReference type="InterPro" id="IPR047021">
    <property type="entry name" value="REXO1/3/4-like"/>
</dbReference>
<keyword evidence="6" id="KW-0539">Nucleus</keyword>
<proteinExistence type="inferred from homology"/>
<dbReference type="SMART" id="SM00479">
    <property type="entry name" value="EXOIII"/>
    <property type="match status" value="1"/>
</dbReference>
<dbReference type="EMBL" id="JAGSYN010000050">
    <property type="protein sequence ID" value="KAG7665462.1"/>
    <property type="molecule type" value="Genomic_DNA"/>
</dbReference>
<sequence length="672" mass="77162">MDPNEHDPQDPLSTHTARLSICQADIVEEDSNPRLHVRDLLLREETSHPNHTRRDSAVSLNSFNDDDPTLSPNSKFHVRQEKRRRSSVQSFSTANGHKSKKEKVHKKKLKKLNDPPKIELNLSAIPTDSGGSSIVDGSPKRFPFRNLRFVILHIFKALTGHKPKWIQTTNQEKIPTVCVCLVPGLQIENKTSDDEQQISTSELKQYPELEFLYSTFPNYIKTNSPGSKDTLYSPLQSITNIPLSKNEKRIILEKSKQTKITIYDLLMTPSDLETHGYPLELGPDWIETISYPSSSGPTESHIYALDCEFCKAGDSHVLTRVSLIDFNGTVVFDKFVKPAQEITDYVTKYSGITEEKLRDVTTTLSDIQQLFQSTVYKQDILIGHSLDSDLNVMKIKHDNIVDTAVIFEHVRGPPSKPSLKWLAKTYLERNIQTGETTGEGHSSVEDAKACLDLVKAKILEGKCFGMNVNEISIFQRLAKNHETNRKPGDDYDFKSLWLGYSQYKDQETYVEPEDYHVTHEYVNNDDEMIDKFEELSPGKRFIVMSLREMEYNWKWSTPPQHYNGELNEGIEKEELYGRTNDRLKRVYEALPDHSLMIVCTQSNSPLEMYQLQNVRKNFQKLDREGVDVTKLPKEESWDIEKQNELIDKTTMARESLIFMTLKQPKPTQSNVD</sequence>
<evidence type="ECO:0000256" key="6">
    <source>
        <dbReference type="ARBA" id="ARBA00023242"/>
    </source>
</evidence>